<reference evidence="2" key="1">
    <citation type="journal article" date="2023" name="G3 (Bethesda)">
        <title>Genome assembly and association tests identify interacting loci associated with vigor, precocity, and sex in interspecific pistachio rootstocks.</title>
        <authorList>
            <person name="Palmer W."/>
            <person name="Jacygrad E."/>
            <person name="Sagayaradj S."/>
            <person name="Cavanaugh K."/>
            <person name="Han R."/>
            <person name="Bertier L."/>
            <person name="Beede B."/>
            <person name="Kafkas S."/>
            <person name="Golino D."/>
            <person name="Preece J."/>
            <person name="Michelmore R."/>
        </authorList>
    </citation>
    <scope>NUCLEOTIDE SEQUENCE [LARGE SCALE GENOMIC DNA]</scope>
</reference>
<proteinExistence type="predicted"/>
<dbReference type="Proteomes" id="UP001163603">
    <property type="component" value="Chromosome 14"/>
</dbReference>
<sequence>MAPPHWPHMWVIFISLIISFSSMCYAYQPSPLICSQLNL</sequence>
<name>A0ACC0X873_9ROSI</name>
<evidence type="ECO:0000313" key="2">
    <source>
        <dbReference type="Proteomes" id="UP001163603"/>
    </source>
</evidence>
<accession>A0ACC0X873</accession>
<organism evidence="1 2">
    <name type="scientific">Pistacia integerrima</name>
    <dbReference type="NCBI Taxonomy" id="434235"/>
    <lineage>
        <taxon>Eukaryota</taxon>
        <taxon>Viridiplantae</taxon>
        <taxon>Streptophyta</taxon>
        <taxon>Embryophyta</taxon>
        <taxon>Tracheophyta</taxon>
        <taxon>Spermatophyta</taxon>
        <taxon>Magnoliopsida</taxon>
        <taxon>eudicotyledons</taxon>
        <taxon>Gunneridae</taxon>
        <taxon>Pentapetalae</taxon>
        <taxon>rosids</taxon>
        <taxon>malvids</taxon>
        <taxon>Sapindales</taxon>
        <taxon>Anacardiaceae</taxon>
        <taxon>Pistacia</taxon>
    </lineage>
</organism>
<comment type="caution">
    <text evidence="1">The sequence shown here is derived from an EMBL/GenBank/DDBJ whole genome shotgun (WGS) entry which is preliminary data.</text>
</comment>
<protein>
    <submittedName>
        <fullName evidence="1">Uncharacterized protein</fullName>
    </submittedName>
</protein>
<gene>
    <name evidence="1" type="ORF">Pint_33926</name>
</gene>
<dbReference type="EMBL" id="CM047749">
    <property type="protein sequence ID" value="KAJ0011061.1"/>
    <property type="molecule type" value="Genomic_DNA"/>
</dbReference>
<keyword evidence="2" id="KW-1185">Reference proteome</keyword>
<evidence type="ECO:0000313" key="1">
    <source>
        <dbReference type="EMBL" id="KAJ0011061.1"/>
    </source>
</evidence>